<feature type="region of interest" description="Disordered" evidence="18">
    <location>
        <begin position="28"/>
        <end position="64"/>
    </location>
</feature>
<keyword evidence="6 19" id="KW-0732">Signal</keyword>
<dbReference type="EC" id="1.15.1.1" evidence="2 17"/>
<dbReference type="EMBL" id="MVHH01000033">
    <property type="protein sequence ID" value="OQZ95225.1"/>
    <property type="molecule type" value="Genomic_DNA"/>
</dbReference>
<evidence type="ECO:0000256" key="17">
    <source>
        <dbReference type="RuleBase" id="RU000393"/>
    </source>
</evidence>
<comment type="cofactor">
    <cofactor evidence="17">
        <name>Zn(2+)</name>
        <dbReference type="ChEBI" id="CHEBI:29105"/>
    </cofactor>
    <text evidence="17">Binds 1 zinc ion per subunit.</text>
</comment>
<comment type="function">
    <text evidence="15">Destroys radicals which are normally produced within the cells and which are toxic to biological systems. May play a role in favoring mycobacterial survival in phagocytes.</text>
</comment>
<organism evidence="21 24">
    <name type="scientific">Mycolicibacter arupensis</name>
    <dbReference type="NCBI Taxonomy" id="342002"/>
    <lineage>
        <taxon>Bacteria</taxon>
        <taxon>Bacillati</taxon>
        <taxon>Actinomycetota</taxon>
        <taxon>Actinomycetes</taxon>
        <taxon>Mycobacteriales</taxon>
        <taxon>Mycobacteriaceae</taxon>
        <taxon>Mycolicibacter</taxon>
    </lineage>
</organism>
<evidence type="ECO:0000313" key="22">
    <source>
        <dbReference type="EMBL" id="OQZ95225.1"/>
    </source>
</evidence>
<keyword evidence="25" id="KW-1185">Reference proteome</keyword>
<reference evidence="21" key="2">
    <citation type="submission" date="2015-04" db="EMBL/GenBank/DDBJ databases">
        <title>Genome sequence of Mycobacterium arupense strain GUC1.</title>
        <authorList>
            <person name="Greninger A.L."/>
            <person name="Cunningham G."/>
            <person name="Chiu C.Y."/>
            <person name="Miller S."/>
        </authorList>
    </citation>
    <scope>NUCLEOTIDE SEQUENCE</scope>
    <source>
        <strain evidence="21">GUC1</strain>
    </source>
</reference>
<dbReference type="InterPro" id="IPR001424">
    <property type="entry name" value="SOD_Cu_Zn_dom"/>
</dbReference>
<accession>A0A0F5MY90</accession>
<comment type="catalytic activity">
    <reaction evidence="16 17">
        <text>2 superoxide + 2 H(+) = H2O2 + O2</text>
        <dbReference type="Rhea" id="RHEA:20696"/>
        <dbReference type="ChEBI" id="CHEBI:15378"/>
        <dbReference type="ChEBI" id="CHEBI:15379"/>
        <dbReference type="ChEBI" id="CHEBI:16240"/>
        <dbReference type="ChEBI" id="CHEBI:18421"/>
        <dbReference type="EC" id="1.15.1.1"/>
    </reaction>
</comment>
<dbReference type="RefSeq" id="WP_046189753.1">
    <property type="nucleotide sequence ID" value="NZ_JACKUJ010000044.1"/>
</dbReference>
<protein>
    <recommendedName>
        <fullName evidence="3 17">Superoxide dismutase [Cu-Zn]</fullName>
        <ecNumber evidence="2 17">1.15.1.1</ecNumber>
    </recommendedName>
</protein>
<keyword evidence="11" id="KW-0472">Membrane</keyword>
<keyword evidence="9 17" id="KW-0560">Oxidoreductase</keyword>
<dbReference type="Proteomes" id="UP000192327">
    <property type="component" value="Unassembled WGS sequence"/>
</dbReference>
<evidence type="ECO:0000256" key="5">
    <source>
        <dbReference type="ARBA" id="ARBA00022723"/>
    </source>
</evidence>
<keyword evidence="7 17" id="KW-0862">Zinc</keyword>
<dbReference type="PANTHER" id="PTHR10003">
    <property type="entry name" value="SUPEROXIDE DISMUTASE CU-ZN -RELATED"/>
    <property type="match status" value="1"/>
</dbReference>
<evidence type="ECO:0000259" key="20">
    <source>
        <dbReference type="Pfam" id="PF00080"/>
    </source>
</evidence>
<dbReference type="InterPro" id="IPR036423">
    <property type="entry name" value="SOD-like_Cu/Zn_dom_sf"/>
</dbReference>
<comment type="caution">
    <text evidence="21">The sequence shown here is derived from an EMBL/GenBank/DDBJ whole genome shotgun (WGS) entry which is preliminary data.</text>
</comment>
<feature type="domain" description="Superoxide dismutase copper/zinc binding" evidence="20">
    <location>
        <begin position="78"/>
        <end position="233"/>
    </location>
</feature>
<dbReference type="InterPro" id="IPR024134">
    <property type="entry name" value="SOD_Cu/Zn_/chaperone"/>
</dbReference>
<comment type="cofactor">
    <cofactor evidence="17">
        <name>Cu cation</name>
        <dbReference type="ChEBI" id="CHEBI:23378"/>
    </cofactor>
    <text evidence="17">Binds 1 copper ion per subunit.</text>
</comment>
<keyword evidence="12" id="KW-0564">Palmitate</keyword>
<name>A0A0F5MY90_9MYCO</name>
<keyword evidence="8" id="KW-0049">Antioxidant</keyword>
<evidence type="ECO:0000256" key="3">
    <source>
        <dbReference type="ARBA" id="ARBA00020928"/>
    </source>
</evidence>
<evidence type="ECO:0000256" key="4">
    <source>
        <dbReference type="ARBA" id="ARBA00022475"/>
    </source>
</evidence>
<dbReference type="Proteomes" id="UP000034416">
    <property type="component" value="Unassembled WGS sequence"/>
</dbReference>
<dbReference type="PATRIC" id="fig|342002.3.peg.3425"/>
<comment type="similarity">
    <text evidence="1 17">Belongs to the Cu-Zn superoxide dismutase family.</text>
</comment>
<dbReference type="Proteomes" id="UP000321797">
    <property type="component" value="Unassembled WGS sequence"/>
</dbReference>
<gene>
    <name evidence="22" type="ORF">BST15_14790</name>
    <name evidence="23" type="ORF">E6Q54_09710</name>
    <name evidence="21" type="ORF">WR43_11655</name>
</gene>
<dbReference type="SUPFAM" id="SSF49329">
    <property type="entry name" value="Cu,Zn superoxide dismutase-like"/>
    <property type="match status" value="1"/>
</dbReference>
<evidence type="ECO:0000256" key="15">
    <source>
        <dbReference type="ARBA" id="ARBA00024900"/>
    </source>
</evidence>
<evidence type="ECO:0000313" key="25">
    <source>
        <dbReference type="Proteomes" id="UP000192327"/>
    </source>
</evidence>
<keyword evidence="13" id="KW-1015">Disulfide bond</keyword>
<evidence type="ECO:0000313" key="26">
    <source>
        <dbReference type="Proteomes" id="UP000321797"/>
    </source>
</evidence>
<evidence type="ECO:0000256" key="10">
    <source>
        <dbReference type="ARBA" id="ARBA00023008"/>
    </source>
</evidence>
<feature type="signal peptide" evidence="19">
    <location>
        <begin position="1"/>
        <end position="22"/>
    </location>
</feature>
<evidence type="ECO:0000256" key="2">
    <source>
        <dbReference type="ARBA" id="ARBA00012682"/>
    </source>
</evidence>
<dbReference type="AlphaFoldDB" id="A0A0F5MY90"/>
<evidence type="ECO:0000256" key="6">
    <source>
        <dbReference type="ARBA" id="ARBA00022729"/>
    </source>
</evidence>
<evidence type="ECO:0000256" key="13">
    <source>
        <dbReference type="ARBA" id="ARBA00023157"/>
    </source>
</evidence>
<evidence type="ECO:0000256" key="14">
    <source>
        <dbReference type="ARBA" id="ARBA00023288"/>
    </source>
</evidence>
<reference evidence="24" key="1">
    <citation type="submission" date="2015-04" db="EMBL/GenBank/DDBJ databases">
        <title>Genome sequence of Mycobacterium arupense GUC1.</title>
        <authorList>
            <person name="Greninger A.L."/>
            <person name="Cunningham G."/>
            <person name="Chiu C.Y."/>
            <person name="Miller S."/>
        </authorList>
    </citation>
    <scope>NUCLEOTIDE SEQUENCE [LARGE SCALE GENOMIC DNA]</scope>
    <source>
        <strain evidence="24">GUC1</strain>
    </source>
</reference>
<evidence type="ECO:0000256" key="16">
    <source>
        <dbReference type="ARBA" id="ARBA00049204"/>
    </source>
</evidence>
<evidence type="ECO:0000256" key="1">
    <source>
        <dbReference type="ARBA" id="ARBA00010457"/>
    </source>
</evidence>
<evidence type="ECO:0000256" key="8">
    <source>
        <dbReference type="ARBA" id="ARBA00022862"/>
    </source>
</evidence>
<dbReference type="EMBL" id="LASW01000047">
    <property type="protein sequence ID" value="KKB99012.1"/>
    <property type="molecule type" value="Genomic_DNA"/>
</dbReference>
<evidence type="ECO:0000313" key="24">
    <source>
        <dbReference type="Proteomes" id="UP000034416"/>
    </source>
</evidence>
<dbReference type="PROSITE" id="PS00332">
    <property type="entry name" value="SOD_CU_ZN_2"/>
    <property type="match status" value="1"/>
</dbReference>
<dbReference type="InterPro" id="IPR018152">
    <property type="entry name" value="SOD_Cu/Zn_BS"/>
</dbReference>
<sequence length="236" mass="23378">MVTGHRRALTAVVFATPIALLAACSPPNQVPSDVPGTTPAIWTGSAAPTAGESESGGSGGSEGLVAHLTTPDGGQVATATFEFSKAGGKEFATVTVRTTSPGVLTPGFHGLHIHGVGKCEADSVAPNGGAPGAFLSAGGHFQAPGHSEHPQSGDLTSLQVRSDGSGLLVTTTDAFTKAELLAGDGTSIIVHADDDNFANIPADRYTQVNGTPGPDQTTLTTGDAGKRIACGVIGAG</sequence>
<evidence type="ECO:0000256" key="11">
    <source>
        <dbReference type="ARBA" id="ARBA00023136"/>
    </source>
</evidence>
<proteinExistence type="inferred from homology"/>
<reference evidence="23 26" key="4">
    <citation type="submission" date="2018-09" db="EMBL/GenBank/DDBJ databases">
        <title>Metagenome Assembled Genomes from an Advanced Water Purification Facility.</title>
        <authorList>
            <person name="Stamps B.W."/>
            <person name="Spear J.R."/>
        </authorList>
    </citation>
    <scope>NUCLEOTIDE SEQUENCE [LARGE SCALE GENOMIC DNA]</scope>
    <source>
        <strain evidence="23">Bin_29_2</strain>
    </source>
</reference>
<evidence type="ECO:0000256" key="19">
    <source>
        <dbReference type="SAM" id="SignalP"/>
    </source>
</evidence>
<evidence type="ECO:0000256" key="12">
    <source>
        <dbReference type="ARBA" id="ARBA00023139"/>
    </source>
</evidence>
<dbReference type="GO" id="GO:0005507">
    <property type="term" value="F:copper ion binding"/>
    <property type="evidence" value="ECO:0007669"/>
    <property type="project" value="InterPro"/>
</dbReference>
<reference evidence="22 25" key="3">
    <citation type="submission" date="2016-12" db="EMBL/GenBank/DDBJ databases">
        <title>The new phylogeny of genus Mycobacterium.</title>
        <authorList>
            <person name="Tortoli E."/>
            <person name="Trovato A."/>
            <person name="Cirillo D.M."/>
        </authorList>
    </citation>
    <scope>NUCLEOTIDE SEQUENCE [LARGE SCALE GENOMIC DNA]</scope>
    <source>
        <strain evidence="22 25">DSM 44942</strain>
    </source>
</reference>
<dbReference type="EMBL" id="SSGD01000046">
    <property type="protein sequence ID" value="TXI56837.1"/>
    <property type="molecule type" value="Genomic_DNA"/>
</dbReference>
<evidence type="ECO:0000256" key="9">
    <source>
        <dbReference type="ARBA" id="ARBA00023002"/>
    </source>
</evidence>
<dbReference type="FunFam" id="2.60.40.200:FF:000012">
    <property type="entry name" value="Superoxide dismutase [Cu-Zn]"/>
    <property type="match status" value="1"/>
</dbReference>
<feature type="chain" id="PRO_5044542233" description="Superoxide dismutase [Cu-Zn]" evidence="19">
    <location>
        <begin position="23"/>
        <end position="236"/>
    </location>
</feature>
<dbReference type="Gene3D" id="2.60.40.200">
    <property type="entry name" value="Superoxide dismutase, copper/zinc binding domain"/>
    <property type="match status" value="1"/>
</dbReference>
<dbReference type="Pfam" id="PF00080">
    <property type="entry name" value="Sod_Cu"/>
    <property type="match status" value="1"/>
</dbReference>
<keyword evidence="10 17" id="KW-0186">Copper</keyword>
<dbReference type="PROSITE" id="PS51257">
    <property type="entry name" value="PROKAR_LIPOPROTEIN"/>
    <property type="match status" value="1"/>
</dbReference>
<evidence type="ECO:0000256" key="18">
    <source>
        <dbReference type="SAM" id="MobiDB-lite"/>
    </source>
</evidence>
<keyword evidence="4" id="KW-1003">Cell membrane</keyword>
<evidence type="ECO:0000256" key="7">
    <source>
        <dbReference type="ARBA" id="ARBA00022833"/>
    </source>
</evidence>
<dbReference type="NCBIfam" id="NF047631">
    <property type="entry name" value="SodCMycob"/>
    <property type="match status" value="1"/>
</dbReference>
<keyword evidence="14" id="KW-0449">Lipoprotein</keyword>
<dbReference type="OrthoDB" id="9792957at2"/>
<evidence type="ECO:0000313" key="23">
    <source>
        <dbReference type="EMBL" id="TXI56837.1"/>
    </source>
</evidence>
<dbReference type="GO" id="GO:0004784">
    <property type="term" value="F:superoxide dismutase activity"/>
    <property type="evidence" value="ECO:0007669"/>
    <property type="project" value="UniProtKB-EC"/>
</dbReference>
<evidence type="ECO:0000313" key="21">
    <source>
        <dbReference type="EMBL" id="KKB99012.1"/>
    </source>
</evidence>
<keyword evidence="5 17" id="KW-0479">Metal-binding</keyword>
<dbReference type="STRING" id="342002.BST15_14790"/>